<protein>
    <submittedName>
        <fullName evidence="1">D-ornithine 4,5-aminomutase subunit beta</fullName>
        <ecNumber evidence="1">5.4.3.5</ecNumber>
    </submittedName>
</protein>
<dbReference type="InterPro" id="IPR036724">
    <property type="entry name" value="Cobalamin-bd_sf"/>
</dbReference>
<organism evidence="1">
    <name type="scientific">bioreactor metagenome</name>
    <dbReference type="NCBI Taxonomy" id="1076179"/>
    <lineage>
        <taxon>unclassified sequences</taxon>
        <taxon>metagenomes</taxon>
        <taxon>ecological metagenomes</taxon>
    </lineage>
</organism>
<proteinExistence type="predicted"/>
<sequence length="70" mass="7804">MKKMHEYCIEKGIRDNIILAAGGTQVTPEIAVENGMDGGFGRSDRGVNVATFFVEKRREKDSPTRCSKEK</sequence>
<evidence type="ECO:0000313" key="1">
    <source>
        <dbReference type="EMBL" id="MPN04634.1"/>
    </source>
</evidence>
<name>A0A645EVY2_9ZZZZ</name>
<dbReference type="Gene3D" id="3.40.50.280">
    <property type="entry name" value="Cobalamin-binding domain"/>
    <property type="match status" value="1"/>
</dbReference>
<gene>
    <name evidence="1" type="primary">oraE_6</name>
    <name evidence="1" type="ORF">SDC9_151879</name>
</gene>
<keyword evidence="1" id="KW-0413">Isomerase</keyword>
<dbReference type="EMBL" id="VSSQ01050553">
    <property type="protein sequence ID" value="MPN04634.1"/>
    <property type="molecule type" value="Genomic_DNA"/>
</dbReference>
<dbReference type="AlphaFoldDB" id="A0A645EVY2"/>
<dbReference type="EC" id="5.4.3.5" evidence="1"/>
<dbReference type="GO" id="GO:0047831">
    <property type="term" value="F:D-ornithine 4,5-aminomutase activity"/>
    <property type="evidence" value="ECO:0007669"/>
    <property type="project" value="UniProtKB-EC"/>
</dbReference>
<dbReference type="SUPFAM" id="SSF52242">
    <property type="entry name" value="Cobalamin (vitamin B12)-binding domain"/>
    <property type="match status" value="1"/>
</dbReference>
<accession>A0A645EVY2</accession>
<dbReference type="GO" id="GO:0046872">
    <property type="term" value="F:metal ion binding"/>
    <property type="evidence" value="ECO:0007669"/>
    <property type="project" value="InterPro"/>
</dbReference>
<reference evidence="1" key="1">
    <citation type="submission" date="2019-08" db="EMBL/GenBank/DDBJ databases">
        <authorList>
            <person name="Kucharzyk K."/>
            <person name="Murdoch R.W."/>
            <person name="Higgins S."/>
            <person name="Loffler F."/>
        </authorList>
    </citation>
    <scope>NUCLEOTIDE SEQUENCE</scope>
</reference>
<dbReference type="GO" id="GO:0031419">
    <property type="term" value="F:cobalamin binding"/>
    <property type="evidence" value="ECO:0007669"/>
    <property type="project" value="InterPro"/>
</dbReference>
<comment type="caution">
    <text evidence="1">The sequence shown here is derived from an EMBL/GenBank/DDBJ whole genome shotgun (WGS) entry which is preliminary data.</text>
</comment>